<dbReference type="PANTHER" id="PTHR30213">
    <property type="entry name" value="INNER MEMBRANE PROTEIN YHJD"/>
    <property type="match status" value="1"/>
</dbReference>
<dbReference type="NCBIfam" id="TIGR00765">
    <property type="entry name" value="yihY_not_rbn"/>
    <property type="match status" value="1"/>
</dbReference>
<evidence type="ECO:0000256" key="2">
    <source>
        <dbReference type="ARBA" id="ARBA00022475"/>
    </source>
</evidence>
<feature type="compositionally biased region" description="Low complexity" evidence="6">
    <location>
        <begin position="358"/>
        <end position="377"/>
    </location>
</feature>
<evidence type="ECO:0000256" key="1">
    <source>
        <dbReference type="ARBA" id="ARBA00004651"/>
    </source>
</evidence>
<feature type="transmembrane region" description="Helical" evidence="7">
    <location>
        <begin position="241"/>
        <end position="258"/>
    </location>
</feature>
<keyword evidence="9" id="KW-1185">Reference proteome</keyword>
<keyword evidence="2" id="KW-1003">Cell membrane</keyword>
<evidence type="ECO:0000313" key="8">
    <source>
        <dbReference type="EMBL" id="SEG81997.1"/>
    </source>
</evidence>
<accession>A0A1H6D935</accession>
<dbReference type="InterPro" id="IPR017039">
    <property type="entry name" value="Virul_fac_BrkB"/>
</dbReference>
<dbReference type="PANTHER" id="PTHR30213:SF0">
    <property type="entry name" value="UPF0761 MEMBRANE PROTEIN YIHY"/>
    <property type="match status" value="1"/>
</dbReference>
<organism evidence="8 9">
    <name type="scientific">Actinacidiphila yanglinensis</name>
    <dbReference type="NCBI Taxonomy" id="310779"/>
    <lineage>
        <taxon>Bacteria</taxon>
        <taxon>Bacillati</taxon>
        <taxon>Actinomycetota</taxon>
        <taxon>Actinomycetes</taxon>
        <taxon>Kitasatosporales</taxon>
        <taxon>Streptomycetaceae</taxon>
        <taxon>Actinacidiphila</taxon>
    </lineage>
</organism>
<feature type="compositionally biased region" description="Basic and acidic residues" evidence="6">
    <location>
        <begin position="1"/>
        <end position="12"/>
    </location>
</feature>
<proteinExistence type="predicted"/>
<reference evidence="8 9" key="1">
    <citation type="submission" date="2016-10" db="EMBL/GenBank/DDBJ databases">
        <authorList>
            <person name="de Groot N.N."/>
        </authorList>
    </citation>
    <scope>NUCLEOTIDE SEQUENCE [LARGE SCALE GENOMIC DNA]</scope>
    <source>
        <strain evidence="8 9">CGMCC 4.2023</strain>
    </source>
</reference>
<feature type="transmembrane region" description="Helical" evidence="7">
    <location>
        <begin position="306"/>
        <end position="325"/>
    </location>
</feature>
<sequence length="377" mass="38780">MVRSRGTADRAGRRTWRKERPAPAPRTSGGAARSVPAPAAAGAPVPPLAHDVRKSGGRLRRTRAVWRFGRTLVRALAASWDKDVTERAAALTYYAVLALFPALLMTVSLLGVAGGPADSSLSAGVTTLLPPESRPVVASALQDMARDHSATLSVAVAGGLGAMWSASSYAAVFRRALHTMHGSNDRRPAWRTGPRVVLTSLTLLVLLTASAACLVVTGALAHRAGDVLHMSGPAQAAWRGLRWPLLLVVAAALVLVLFRTGPRGTRTLRAMAPGGALAVGLWLAGSAGFAAYTAHMGTYNRLYGPLAGTVIFLVWLWFSNLALMIGAHFNVEHARAVAERAARAEAAGTGGGPGDAGAAGAVGETPPGGTAVTAPGG</sequence>
<keyword evidence="5 7" id="KW-0472">Membrane</keyword>
<dbReference type="AlphaFoldDB" id="A0A1H6D935"/>
<dbReference type="Pfam" id="PF03631">
    <property type="entry name" value="Virul_fac_BrkB"/>
    <property type="match status" value="1"/>
</dbReference>
<evidence type="ECO:0000256" key="4">
    <source>
        <dbReference type="ARBA" id="ARBA00022989"/>
    </source>
</evidence>
<dbReference type="Proteomes" id="UP000236754">
    <property type="component" value="Unassembled WGS sequence"/>
</dbReference>
<protein>
    <submittedName>
        <fullName evidence="8">Membrane protein</fullName>
    </submittedName>
</protein>
<feature type="transmembrane region" description="Helical" evidence="7">
    <location>
        <begin position="91"/>
        <end position="113"/>
    </location>
</feature>
<evidence type="ECO:0000256" key="7">
    <source>
        <dbReference type="SAM" id="Phobius"/>
    </source>
</evidence>
<feature type="region of interest" description="Disordered" evidence="6">
    <location>
        <begin position="347"/>
        <end position="377"/>
    </location>
</feature>
<name>A0A1H6D935_9ACTN</name>
<feature type="transmembrane region" description="Helical" evidence="7">
    <location>
        <begin position="196"/>
        <end position="221"/>
    </location>
</feature>
<feature type="compositionally biased region" description="Gly residues" evidence="6">
    <location>
        <begin position="348"/>
        <end position="357"/>
    </location>
</feature>
<dbReference type="GO" id="GO:0005886">
    <property type="term" value="C:plasma membrane"/>
    <property type="evidence" value="ECO:0007669"/>
    <property type="project" value="UniProtKB-SubCell"/>
</dbReference>
<feature type="region of interest" description="Disordered" evidence="6">
    <location>
        <begin position="1"/>
        <end position="56"/>
    </location>
</feature>
<comment type="subcellular location">
    <subcellularLocation>
        <location evidence="1">Cell membrane</location>
        <topology evidence="1">Multi-pass membrane protein</topology>
    </subcellularLocation>
</comment>
<keyword evidence="4 7" id="KW-1133">Transmembrane helix</keyword>
<evidence type="ECO:0000256" key="5">
    <source>
        <dbReference type="ARBA" id="ARBA00023136"/>
    </source>
</evidence>
<dbReference type="EMBL" id="FNVU01000013">
    <property type="protein sequence ID" value="SEG81997.1"/>
    <property type="molecule type" value="Genomic_DNA"/>
</dbReference>
<keyword evidence="3 7" id="KW-0812">Transmembrane</keyword>
<feature type="transmembrane region" description="Helical" evidence="7">
    <location>
        <begin position="150"/>
        <end position="172"/>
    </location>
</feature>
<feature type="compositionally biased region" description="Low complexity" evidence="6">
    <location>
        <begin position="28"/>
        <end position="43"/>
    </location>
</feature>
<feature type="transmembrane region" description="Helical" evidence="7">
    <location>
        <begin position="270"/>
        <end position="294"/>
    </location>
</feature>
<gene>
    <name evidence="8" type="ORF">SAMN05216223_11355</name>
</gene>
<evidence type="ECO:0000256" key="3">
    <source>
        <dbReference type="ARBA" id="ARBA00022692"/>
    </source>
</evidence>
<evidence type="ECO:0000256" key="6">
    <source>
        <dbReference type="SAM" id="MobiDB-lite"/>
    </source>
</evidence>
<evidence type="ECO:0000313" key="9">
    <source>
        <dbReference type="Proteomes" id="UP000236754"/>
    </source>
</evidence>